<dbReference type="GO" id="GO:0052851">
    <property type="term" value="F:ferric-chelate reductase (NADPH) activity"/>
    <property type="evidence" value="ECO:0007669"/>
    <property type="project" value="TreeGrafter"/>
</dbReference>
<evidence type="ECO:0000256" key="19">
    <source>
        <dbReference type="ARBA" id="ARBA00049387"/>
    </source>
</evidence>
<dbReference type="FunFam" id="3.40.50.720:FF:000051">
    <property type="entry name" value="STEAP2 metalloreductase"/>
    <property type="match status" value="1"/>
</dbReference>
<evidence type="ECO:0000256" key="14">
    <source>
        <dbReference type="ARBA" id="ARBA00023004"/>
    </source>
</evidence>
<gene>
    <name evidence="23" type="ORF">AGOR_G00114850</name>
</gene>
<reference evidence="23" key="1">
    <citation type="submission" date="2021-01" db="EMBL/GenBank/DDBJ databases">
        <authorList>
            <person name="Zahm M."/>
            <person name="Roques C."/>
            <person name="Cabau C."/>
            <person name="Klopp C."/>
            <person name="Donnadieu C."/>
            <person name="Jouanno E."/>
            <person name="Lampietro C."/>
            <person name="Louis A."/>
            <person name="Herpin A."/>
            <person name="Echchiki A."/>
            <person name="Berthelot C."/>
            <person name="Parey E."/>
            <person name="Roest-Crollius H."/>
            <person name="Braasch I."/>
            <person name="Postlethwait J."/>
            <person name="Bobe J."/>
            <person name="Montfort J."/>
            <person name="Bouchez O."/>
            <person name="Begum T."/>
            <person name="Mejri S."/>
            <person name="Adams A."/>
            <person name="Chen W.-J."/>
            <person name="Guiguen Y."/>
        </authorList>
    </citation>
    <scope>NUCLEOTIDE SEQUENCE</scope>
    <source>
        <tissue evidence="23">Blood</tissue>
    </source>
</reference>
<protein>
    <recommendedName>
        <fullName evidence="25">Metalloreductase STEAP4</fullName>
    </recommendedName>
</protein>
<evidence type="ECO:0000256" key="5">
    <source>
        <dbReference type="ARBA" id="ARBA00022448"/>
    </source>
</evidence>
<dbReference type="InterPro" id="IPR028939">
    <property type="entry name" value="P5C_Rdtase_cat_N"/>
</dbReference>
<dbReference type="GO" id="GO:0015677">
    <property type="term" value="P:copper ion import"/>
    <property type="evidence" value="ECO:0007669"/>
    <property type="project" value="TreeGrafter"/>
</dbReference>
<evidence type="ECO:0000256" key="6">
    <source>
        <dbReference type="ARBA" id="ARBA00022496"/>
    </source>
</evidence>
<keyword evidence="24" id="KW-1185">Reference proteome</keyword>
<keyword evidence="14" id="KW-0408">Iron</keyword>
<keyword evidence="7" id="KW-0285">Flavoprotein</keyword>
<keyword evidence="16" id="KW-0406">Ion transport</keyword>
<proteinExistence type="inferred from homology"/>
<dbReference type="EMBL" id="JAERUA010000010">
    <property type="protein sequence ID" value="KAI1894344.1"/>
    <property type="molecule type" value="Genomic_DNA"/>
</dbReference>
<dbReference type="SUPFAM" id="SSF51735">
    <property type="entry name" value="NAD(P)-binding Rossmann-fold domains"/>
    <property type="match status" value="1"/>
</dbReference>
<keyword evidence="9" id="KW-0479">Metal-binding</keyword>
<evidence type="ECO:0000256" key="13">
    <source>
        <dbReference type="ARBA" id="ARBA00023002"/>
    </source>
</evidence>
<feature type="transmembrane region" description="Helical" evidence="20">
    <location>
        <begin position="348"/>
        <end position="366"/>
    </location>
</feature>
<sequence length="475" mass="53446">MTNNSFAMTLSEPSVQRKLGTICIFGTGDFGRSLGLRLLQAGYRVVFGSRNPRNSSLLPKGAEVLSHKEAAQAAQVIFVAVHRENYDFLCHIGGEALAGKVLVDVSNNLKRSQYPESNAEHLSKLVPAAHVVKAFNTVSAWALQSGGLDANRQVLVCGHNCEAKQMVKDIAQNLGFTALDKGSLQAAAELEDYPLQLFPMWRLPVALATGLIVVFFLYLLARDVIYAAVQDGKDISFRVMVSLPNKVFPIVSLIMLALCYLPGVIAGFLQLYNGTKYRRFPNWLDRWMLCRKQLGLLALALAFLHVLYTLIIPLRYYVRYRLSSWTVAQIKQNKTEPFDTTMAWRTDSYYAIGILGFGFYVLLGITSLPSVSNNVNWREFRFIQSKLGHLTLLLCTAHTFLYGWDKFLKPSYYKWYLPPGYMLSLIVPCVVLVLKFVLITPCVDRAITRIRQGWERKPAAYMGIYDDKGNQSLLL</sequence>
<dbReference type="InterPro" id="IPR051267">
    <property type="entry name" value="STEAP_metalloreductase"/>
</dbReference>
<evidence type="ECO:0000256" key="3">
    <source>
        <dbReference type="ARBA" id="ARBA00004337"/>
    </source>
</evidence>
<feature type="transmembrane region" description="Helical" evidence="20">
    <location>
        <begin position="203"/>
        <end position="221"/>
    </location>
</feature>
<evidence type="ECO:0000256" key="9">
    <source>
        <dbReference type="ARBA" id="ARBA00022723"/>
    </source>
</evidence>
<keyword evidence="11" id="KW-0274">FAD</keyword>
<evidence type="ECO:0000256" key="12">
    <source>
        <dbReference type="ARBA" id="ARBA00022989"/>
    </source>
</evidence>
<name>A0A8T3DF22_9TELE</name>
<evidence type="ECO:0000256" key="10">
    <source>
        <dbReference type="ARBA" id="ARBA00022753"/>
    </source>
</evidence>
<dbReference type="AlphaFoldDB" id="A0A8T3DF22"/>
<evidence type="ECO:0000256" key="16">
    <source>
        <dbReference type="ARBA" id="ARBA00023065"/>
    </source>
</evidence>
<comment type="cofactor">
    <cofactor evidence="2">
        <name>FAD</name>
        <dbReference type="ChEBI" id="CHEBI:57692"/>
    </cofactor>
</comment>
<feature type="transmembrane region" description="Helical" evidence="20">
    <location>
        <begin position="247"/>
        <end position="273"/>
    </location>
</feature>
<comment type="cofactor">
    <cofactor evidence="1">
        <name>heme b</name>
        <dbReference type="ChEBI" id="CHEBI:60344"/>
    </cofactor>
</comment>
<dbReference type="GO" id="GO:0005886">
    <property type="term" value="C:plasma membrane"/>
    <property type="evidence" value="ECO:0007669"/>
    <property type="project" value="TreeGrafter"/>
</dbReference>
<accession>A0A8T3DF22</accession>
<evidence type="ECO:0000313" key="23">
    <source>
        <dbReference type="EMBL" id="KAI1894344.1"/>
    </source>
</evidence>
<feature type="transmembrane region" description="Helical" evidence="20">
    <location>
        <begin position="424"/>
        <end position="443"/>
    </location>
</feature>
<evidence type="ECO:0000256" key="11">
    <source>
        <dbReference type="ARBA" id="ARBA00022827"/>
    </source>
</evidence>
<comment type="catalytic activity">
    <reaction evidence="18">
        <text>2 Cu(+) + NADP(+) + H(+) = 2 Cu(2+) + NADPH</text>
        <dbReference type="Rhea" id="RHEA:71771"/>
        <dbReference type="ChEBI" id="CHEBI:15378"/>
        <dbReference type="ChEBI" id="CHEBI:29036"/>
        <dbReference type="ChEBI" id="CHEBI:49552"/>
        <dbReference type="ChEBI" id="CHEBI:57783"/>
        <dbReference type="ChEBI" id="CHEBI:58349"/>
    </reaction>
    <physiologicalReaction direction="right-to-left" evidence="18">
        <dbReference type="Rhea" id="RHEA:71773"/>
    </physiologicalReaction>
</comment>
<dbReference type="Proteomes" id="UP000829720">
    <property type="component" value="Unassembled WGS sequence"/>
</dbReference>
<keyword evidence="17 20" id="KW-0472">Membrane</keyword>
<dbReference type="PANTHER" id="PTHR14239">
    <property type="entry name" value="DUDULIN-RELATED"/>
    <property type="match status" value="1"/>
</dbReference>
<feature type="domain" description="Ferric oxidoreductase" evidence="21">
    <location>
        <begin position="250"/>
        <end position="394"/>
    </location>
</feature>
<keyword evidence="10" id="KW-0967">Endosome</keyword>
<dbReference type="GO" id="GO:0006826">
    <property type="term" value="P:iron ion transport"/>
    <property type="evidence" value="ECO:0007669"/>
    <property type="project" value="UniProtKB-KW"/>
</dbReference>
<evidence type="ECO:0000256" key="2">
    <source>
        <dbReference type="ARBA" id="ARBA00001974"/>
    </source>
</evidence>
<evidence type="ECO:0008006" key="25">
    <source>
        <dbReference type="Google" id="ProtNLM"/>
    </source>
</evidence>
<dbReference type="GO" id="GO:0010008">
    <property type="term" value="C:endosome membrane"/>
    <property type="evidence" value="ECO:0007669"/>
    <property type="project" value="UniProtKB-SubCell"/>
</dbReference>
<evidence type="ECO:0000256" key="15">
    <source>
        <dbReference type="ARBA" id="ARBA00023008"/>
    </source>
</evidence>
<keyword evidence="5" id="KW-0813">Transport</keyword>
<evidence type="ECO:0000256" key="1">
    <source>
        <dbReference type="ARBA" id="ARBA00001970"/>
    </source>
</evidence>
<dbReference type="Pfam" id="PF03807">
    <property type="entry name" value="F420_oxidored"/>
    <property type="match status" value="1"/>
</dbReference>
<keyword evidence="12 20" id="KW-1133">Transmembrane helix</keyword>
<dbReference type="InterPro" id="IPR013130">
    <property type="entry name" value="Fe3_Rdtase_TM_dom"/>
</dbReference>
<dbReference type="GO" id="GO:0046872">
    <property type="term" value="F:metal ion binding"/>
    <property type="evidence" value="ECO:0007669"/>
    <property type="project" value="UniProtKB-KW"/>
</dbReference>
<dbReference type="Gene3D" id="3.40.50.720">
    <property type="entry name" value="NAD(P)-binding Rossmann-like Domain"/>
    <property type="match status" value="1"/>
</dbReference>
<dbReference type="GO" id="GO:0008823">
    <property type="term" value="F:cupric reductase (NADH) activity"/>
    <property type="evidence" value="ECO:0007669"/>
    <property type="project" value="TreeGrafter"/>
</dbReference>
<keyword evidence="8 20" id="KW-0812">Transmembrane</keyword>
<evidence type="ECO:0000256" key="7">
    <source>
        <dbReference type="ARBA" id="ARBA00022630"/>
    </source>
</evidence>
<evidence type="ECO:0000256" key="18">
    <source>
        <dbReference type="ARBA" id="ARBA00048958"/>
    </source>
</evidence>
<comment type="subcellular location">
    <subcellularLocation>
        <location evidence="3">Endosome membrane</location>
        <topology evidence="3">Multi-pass membrane protein</topology>
    </subcellularLocation>
</comment>
<evidence type="ECO:0000256" key="17">
    <source>
        <dbReference type="ARBA" id="ARBA00023136"/>
    </source>
</evidence>
<organism evidence="23 24">
    <name type="scientific">Albula goreensis</name>
    <dbReference type="NCBI Taxonomy" id="1534307"/>
    <lineage>
        <taxon>Eukaryota</taxon>
        <taxon>Metazoa</taxon>
        <taxon>Chordata</taxon>
        <taxon>Craniata</taxon>
        <taxon>Vertebrata</taxon>
        <taxon>Euteleostomi</taxon>
        <taxon>Actinopterygii</taxon>
        <taxon>Neopterygii</taxon>
        <taxon>Teleostei</taxon>
        <taxon>Albuliformes</taxon>
        <taxon>Albulidae</taxon>
        <taxon>Albula</taxon>
    </lineage>
</organism>
<dbReference type="OrthoDB" id="550646at2759"/>
<keyword evidence="15" id="KW-0186">Copper</keyword>
<dbReference type="PANTHER" id="PTHR14239:SF5">
    <property type="entry name" value="METALLOREDUCTASE STEAP4"/>
    <property type="match status" value="1"/>
</dbReference>
<dbReference type="InterPro" id="IPR036291">
    <property type="entry name" value="NAD(P)-bd_dom_sf"/>
</dbReference>
<comment type="catalytic activity">
    <reaction evidence="19">
        <text>2 Fe(2+) + NADP(+) + H(+) = 2 Fe(3+) + NADPH</text>
        <dbReference type="Rhea" id="RHEA:71767"/>
        <dbReference type="ChEBI" id="CHEBI:15378"/>
        <dbReference type="ChEBI" id="CHEBI:29033"/>
        <dbReference type="ChEBI" id="CHEBI:29034"/>
        <dbReference type="ChEBI" id="CHEBI:57783"/>
        <dbReference type="ChEBI" id="CHEBI:58349"/>
    </reaction>
    <physiologicalReaction direction="right-to-left" evidence="19">
        <dbReference type="Rhea" id="RHEA:71769"/>
    </physiologicalReaction>
</comment>
<evidence type="ECO:0000256" key="4">
    <source>
        <dbReference type="ARBA" id="ARBA00007729"/>
    </source>
</evidence>
<dbReference type="Pfam" id="PF01794">
    <property type="entry name" value="Ferric_reduct"/>
    <property type="match status" value="1"/>
</dbReference>
<comment type="caution">
    <text evidence="23">The sequence shown here is derived from an EMBL/GenBank/DDBJ whole genome shotgun (WGS) entry which is preliminary data.</text>
</comment>
<keyword evidence="13" id="KW-0560">Oxidoreductase</keyword>
<evidence type="ECO:0000256" key="20">
    <source>
        <dbReference type="SAM" id="Phobius"/>
    </source>
</evidence>
<keyword evidence="6" id="KW-0410">Iron transport</keyword>
<evidence type="ECO:0000259" key="22">
    <source>
        <dbReference type="Pfam" id="PF03807"/>
    </source>
</evidence>
<feature type="transmembrane region" description="Helical" evidence="20">
    <location>
        <begin position="387"/>
        <end position="404"/>
    </location>
</feature>
<evidence type="ECO:0000313" key="24">
    <source>
        <dbReference type="Proteomes" id="UP000829720"/>
    </source>
</evidence>
<feature type="transmembrane region" description="Helical" evidence="20">
    <location>
        <begin position="294"/>
        <end position="318"/>
    </location>
</feature>
<feature type="domain" description="Pyrroline-5-carboxylate reductase catalytic N-terminal" evidence="22">
    <location>
        <begin position="21"/>
        <end position="108"/>
    </location>
</feature>
<evidence type="ECO:0000259" key="21">
    <source>
        <dbReference type="Pfam" id="PF01794"/>
    </source>
</evidence>
<comment type="similarity">
    <text evidence="4">Belongs to the STEAP family.</text>
</comment>
<evidence type="ECO:0000256" key="8">
    <source>
        <dbReference type="ARBA" id="ARBA00022692"/>
    </source>
</evidence>